<proteinExistence type="predicted"/>
<dbReference type="EMBL" id="LAZR01009912">
    <property type="protein sequence ID" value="KKM69898.1"/>
    <property type="molecule type" value="Genomic_DNA"/>
</dbReference>
<comment type="caution">
    <text evidence="1">The sequence shown here is derived from an EMBL/GenBank/DDBJ whole genome shotgun (WGS) entry which is preliminary data.</text>
</comment>
<gene>
    <name evidence="1" type="ORF">LCGC14_1446190</name>
</gene>
<protein>
    <submittedName>
        <fullName evidence="1">Uncharacterized protein</fullName>
    </submittedName>
</protein>
<sequence length="120" mass="13672">MKKSTIGHIPSEFELLPPFEGVVHQGCLSCPPVTKLADMNMHVAVGFGFAAITKNGEVYYSEPVMSEFYDTRILREFEQIAQSDPDNDWRLILDAPLRDREYQRQGFEKWVLVKSGMGFA</sequence>
<name>A0A0F9JJW5_9ZZZZ</name>
<evidence type="ECO:0000313" key="1">
    <source>
        <dbReference type="EMBL" id="KKM69898.1"/>
    </source>
</evidence>
<organism evidence="1">
    <name type="scientific">marine sediment metagenome</name>
    <dbReference type="NCBI Taxonomy" id="412755"/>
    <lineage>
        <taxon>unclassified sequences</taxon>
        <taxon>metagenomes</taxon>
        <taxon>ecological metagenomes</taxon>
    </lineage>
</organism>
<reference evidence="1" key="1">
    <citation type="journal article" date="2015" name="Nature">
        <title>Complex archaea that bridge the gap between prokaryotes and eukaryotes.</title>
        <authorList>
            <person name="Spang A."/>
            <person name="Saw J.H."/>
            <person name="Jorgensen S.L."/>
            <person name="Zaremba-Niedzwiedzka K."/>
            <person name="Martijn J."/>
            <person name="Lind A.E."/>
            <person name="van Eijk R."/>
            <person name="Schleper C."/>
            <person name="Guy L."/>
            <person name="Ettema T.J."/>
        </authorList>
    </citation>
    <scope>NUCLEOTIDE SEQUENCE</scope>
</reference>
<dbReference type="AlphaFoldDB" id="A0A0F9JJW5"/>
<accession>A0A0F9JJW5</accession>